<dbReference type="EMBL" id="SNZW01000014">
    <property type="protein sequence ID" value="TDS15291.1"/>
    <property type="molecule type" value="Genomic_DNA"/>
</dbReference>
<dbReference type="Proteomes" id="UP000295274">
    <property type="component" value="Unassembled WGS sequence"/>
</dbReference>
<reference evidence="1 2" key="1">
    <citation type="submission" date="2019-03" db="EMBL/GenBank/DDBJ databases">
        <title>Genomic Encyclopedia of Type Strains, Phase III (KMG-III): the genomes of soil and plant-associated and newly described type strains.</title>
        <authorList>
            <person name="Whitman W."/>
        </authorList>
    </citation>
    <scope>NUCLEOTIDE SEQUENCE [LARGE SCALE GENOMIC DNA]</scope>
    <source>
        <strain evidence="1 2">CECT 8455</strain>
    </source>
</reference>
<dbReference type="OrthoDB" id="1112626at2"/>
<name>A0A4R7D565_9FLAO</name>
<proteinExistence type="predicted"/>
<dbReference type="SUPFAM" id="SSF159501">
    <property type="entry name" value="EreA/ChaN-like"/>
    <property type="match status" value="1"/>
</dbReference>
<dbReference type="AlphaFoldDB" id="A0A4R7D565"/>
<organism evidence="1 2">
    <name type="scientific">Maribacter caenipelagi</name>
    <dbReference type="NCBI Taxonomy" id="1447781"/>
    <lineage>
        <taxon>Bacteria</taxon>
        <taxon>Pseudomonadati</taxon>
        <taxon>Bacteroidota</taxon>
        <taxon>Flavobacteriia</taxon>
        <taxon>Flavobacteriales</taxon>
        <taxon>Flavobacteriaceae</taxon>
        <taxon>Maribacter</taxon>
    </lineage>
</organism>
<evidence type="ECO:0000313" key="1">
    <source>
        <dbReference type="EMBL" id="TDS15291.1"/>
    </source>
</evidence>
<keyword evidence="2" id="KW-1185">Reference proteome</keyword>
<evidence type="ECO:0008006" key="3">
    <source>
        <dbReference type="Google" id="ProtNLM"/>
    </source>
</evidence>
<protein>
    <recommendedName>
        <fullName evidence="3">Erythromycin esterase</fullName>
    </recommendedName>
</protein>
<evidence type="ECO:0000313" key="2">
    <source>
        <dbReference type="Proteomes" id="UP000295274"/>
    </source>
</evidence>
<sequence length="416" mass="48397">MKKIFTAFFTLLSVYNYAQLKVDYLKNNRIDITNIEFNFPQQDFNIIGFGAYHGSIKTEEAERALLTSLTKKGTIDFYLPETDYSLGHFFNEYLQTGDTLLLKDLVSNYGARVPQERSIETYQKWKDLKKLNDKLPEQDKIIVVGIDQLVTYKYTSKHLLELLDTDNHQDAAIQKLAEMVELDTTDYSPYYDSYSKKIMKMFVAHYEANTTLFSKNIKNQFAFKHIIQDIKYSFNPKVNREEVIYNNYIHLDSLYDFKNHPQFVRFGFFHLEKNREGNNPSFFTRLIENNIYTRDKVVSIIGYFTDSRVLWDHVYDENGDYQTFTTEGGYGIGDYDKEYFLGIEDLKKSKLSDMTLFKLNATNTPYSDGIPNLIEVVMQDDTSNGEAVKGKSTTEFIDYAILISNSGASTPIEEMK</sequence>
<gene>
    <name evidence="1" type="ORF">DFQ03_1932</name>
</gene>
<comment type="caution">
    <text evidence="1">The sequence shown here is derived from an EMBL/GenBank/DDBJ whole genome shotgun (WGS) entry which is preliminary data.</text>
</comment>
<dbReference type="RefSeq" id="WP_133672906.1">
    <property type="nucleotide sequence ID" value="NZ_SNZW01000014.1"/>
</dbReference>
<accession>A0A4R7D565</accession>